<evidence type="ECO:0000313" key="2">
    <source>
        <dbReference type="EMBL" id="MBC5842039.1"/>
    </source>
</evidence>
<organism evidence="2 3">
    <name type="scientific">Flavobacterium kayseriense</name>
    <dbReference type="NCBI Taxonomy" id="2764714"/>
    <lineage>
        <taxon>Bacteria</taxon>
        <taxon>Pseudomonadati</taxon>
        <taxon>Bacteroidota</taxon>
        <taxon>Flavobacteriia</taxon>
        <taxon>Flavobacteriales</taxon>
        <taxon>Flavobacteriaceae</taxon>
        <taxon>Flavobacterium</taxon>
    </lineage>
</organism>
<dbReference type="SUPFAM" id="SSF110296">
    <property type="entry name" value="Oligoxyloglucan reducing end-specific cellobiohydrolase"/>
    <property type="match status" value="1"/>
</dbReference>
<dbReference type="InterPro" id="IPR015943">
    <property type="entry name" value="WD40/YVTN_repeat-like_dom_sf"/>
</dbReference>
<dbReference type="EMBL" id="JACRUJ010000004">
    <property type="protein sequence ID" value="MBC5842039.1"/>
    <property type="molecule type" value="Genomic_DNA"/>
</dbReference>
<dbReference type="PANTHER" id="PTHR47199:SF2">
    <property type="entry name" value="PHOTOSYSTEM II STABILITY_ASSEMBLY FACTOR HCF136, CHLOROPLASTIC"/>
    <property type="match status" value="1"/>
</dbReference>
<dbReference type="PANTHER" id="PTHR47199">
    <property type="entry name" value="PHOTOSYSTEM II STABILITY/ASSEMBLY FACTOR HCF136, CHLOROPLASTIC"/>
    <property type="match status" value="1"/>
</dbReference>
<dbReference type="RefSeq" id="WP_187010540.1">
    <property type="nucleotide sequence ID" value="NZ_JACRUI010000004.1"/>
</dbReference>
<reference evidence="2 3" key="1">
    <citation type="submission" date="2020-08" db="EMBL/GenBank/DDBJ databases">
        <title>Description of novel Flavobacterium F-380 isolate.</title>
        <authorList>
            <person name="Saticioglu I.B."/>
            <person name="Duman M."/>
            <person name="Altun S."/>
        </authorList>
    </citation>
    <scope>NUCLEOTIDE SEQUENCE [LARGE SCALE GENOMIC DNA]</scope>
    <source>
        <strain evidence="2 3">F-380</strain>
    </source>
</reference>
<keyword evidence="3" id="KW-1185">Reference proteome</keyword>
<keyword evidence="1" id="KW-0732">Signal</keyword>
<sequence length="354" mass="39359">MKIFYRIVAVFILFNSFQTAIVGQNTKGGNQFNDVKIDTLFQDNSSIRAIVVDANKIWYAANRSKFGYYDLDKNEKKESLIQGDSLNLEFRSIAQNVKNIFFINVGNPAFLYKIDKASLQPTIVYEENHEKVFYDSMQFWNTNEGIAMGDPTNNVLSIIITRDGGLTWNKLPADILPKVVAGEAAFAASNTNIIIKRDHTWIVSGGVKSRVFYSPDKGLSWTVYETPIVQGQAMTGIFTADFYDAKIGFIAGGDYTKLQQNFGNKAITSDGGKTWQLIAENEGFGYASCVQYVPKSDGKGLVSVGASGLFYSSDSGSTWKQLAKDTSLYTLRFIDNHTAIAAGKNKMIRIQFLK</sequence>
<feature type="chain" id="PRO_5046501817" evidence="1">
    <location>
        <begin position="21"/>
        <end position="354"/>
    </location>
</feature>
<dbReference type="Proteomes" id="UP000629963">
    <property type="component" value="Unassembled WGS sequence"/>
</dbReference>
<dbReference type="CDD" id="cd15482">
    <property type="entry name" value="Sialidase_non-viral"/>
    <property type="match status" value="1"/>
</dbReference>
<comment type="caution">
    <text evidence="2">The sequence shown here is derived from an EMBL/GenBank/DDBJ whole genome shotgun (WGS) entry which is preliminary data.</text>
</comment>
<dbReference type="Gene3D" id="2.130.10.10">
    <property type="entry name" value="YVTN repeat-like/Quinoprotein amine dehydrogenase"/>
    <property type="match status" value="1"/>
</dbReference>
<protein>
    <submittedName>
        <fullName evidence="2">Exo-alpha-sialidase</fullName>
    </submittedName>
</protein>
<evidence type="ECO:0000313" key="3">
    <source>
        <dbReference type="Proteomes" id="UP000629963"/>
    </source>
</evidence>
<evidence type="ECO:0000256" key="1">
    <source>
        <dbReference type="SAM" id="SignalP"/>
    </source>
</evidence>
<accession>A0ABR7J921</accession>
<gene>
    <name evidence="2" type="ORF">H8R23_11530</name>
</gene>
<name>A0ABR7J921_9FLAO</name>
<feature type="signal peptide" evidence="1">
    <location>
        <begin position="1"/>
        <end position="20"/>
    </location>
</feature>
<proteinExistence type="predicted"/>